<evidence type="ECO:0000313" key="3">
    <source>
        <dbReference type="Proteomes" id="UP000176336"/>
    </source>
</evidence>
<dbReference type="Pfam" id="PF04073">
    <property type="entry name" value="tRNA_edit"/>
    <property type="match status" value="1"/>
</dbReference>
<dbReference type="InterPro" id="IPR036754">
    <property type="entry name" value="YbaK/aa-tRNA-synt-asso_dom_sf"/>
</dbReference>
<evidence type="ECO:0000259" key="1">
    <source>
        <dbReference type="Pfam" id="PF04073"/>
    </source>
</evidence>
<dbReference type="InterPro" id="IPR007214">
    <property type="entry name" value="YbaK/aa-tRNA-synth-assoc-dom"/>
</dbReference>
<dbReference type="EMBL" id="MFCR01000010">
    <property type="protein sequence ID" value="OGE18754.1"/>
    <property type="molecule type" value="Genomic_DNA"/>
</dbReference>
<name>A0A1F5IQW1_9BACT</name>
<dbReference type="Proteomes" id="UP000176336">
    <property type="component" value="Unassembled WGS sequence"/>
</dbReference>
<dbReference type="AlphaFoldDB" id="A0A1F5IQW1"/>
<feature type="domain" description="YbaK/aminoacyl-tRNA synthetase-associated" evidence="1">
    <location>
        <begin position="41"/>
        <end position="160"/>
    </location>
</feature>
<accession>A0A1F5IQW1</accession>
<dbReference type="Gene3D" id="3.90.960.10">
    <property type="entry name" value="YbaK/aminoacyl-tRNA synthetase-associated domain"/>
    <property type="match status" value="1"/>
</dbReference>
<dbReference type="PANTHER" id="PTHR30411">
    <property type="entry name" value="CYTOPLASMIC PROTEIN"/>
    <property type="match status" value="1"/>
</dbReference>
<reference evidence="2 3" key="1">
    <citation type="journal article" date="2016" name="Nat. Commun.">
        <title>Thousands of microbial genomes shed light on interconnected biogeochemical processes in an aquifer system.</title>
        <authorList>
            <person name="Anantharaman K."/>
            <person name="Brown C.T."/>
            <person name="Hug L.A."/>
            <person name="Sharon I."/>
            <person name="Castelle C.J."/>
            <person name="Probst A.J."/>
            <person name="Thomas B.C."/>
            <person name="Singh A."/>
            <person name="Wilkins M.J."/>
            <person name="Karaoz U."/>
            <person name="Brodie E.L."/>
            <person name="Williams K.H."/>
            <person name="Hubbard S.S."/>
            <person name="Banfield J.F."/>
        </authorList>
    </citation>
    <scope>NUCLEOTIDE SEQUENCE [LARGE SCALE GENOMIC DNA]</scope>
</reference>
<dbReference type="SUPFAM" id="SSF55826">
    <property type="entry name" value="YbaK/ProRS associated domain"/>
    <property type="match status" value="1"/>
</dbReference>
<dbReference type="PANTHER" id="PTHR30411:SF9">
    <property type="entry name" value="MULTIFUNCTIONAL SER_THR-TRNA DEACYLASE PROXP-Y"/>
    <property type="match status" value="1"/>
</dbReference>
<gene>
    <name evidence="2" type="ORF">A2871_01935</name>
</gene>
<comment type="caution">
    <text evidence="2">The sequence shown here is derived from an EMBL/GenBank/DDBJ whole genome shotgun (WGS) entry which is preliminary data.</text>
</comment>
<organism evidence="2 3">
    <name type="scientific">Candidatus Daviesbacteria bacterium RIFCSPHIGHO2_01_FULL_41_23</name>
    <dbReference type="NCBI Taxonomy" id="1797764"/>
    <lineage>
        <taxon>Bacteria</taxon>
        <taxon>Candidatus Daviesiibacteriota</taxon>
    </lineage>
</organism>
<dbReference type="GO" id="GO:0002161">
    <property type="term" value="F:aminoacyl-tRNA deacylase activity"/>
    <property type="evidence" value="ECO:0007669"/>
    <property type="project" value="InterPro"/>
</dbReference>
<protein>
    <recommendedName>
        <fullName evidence="1">YbaK/aminoacyl-tRNA synthetase-associated domain-containing protein</fullName>
    </recommendedName>
</protein>
<evidence type="ECO:0000313" key="2">
    <source>
        <dbReference type="EMBL" id="OGE18754.1"/>
    </source>
</evidence>
<proteinExistence type="predicted"/>
<sequence>MLNEVDKMKPFQEKKRKEINPFNEIISMLNANHVEYQTIEHEPVYTSAQAESITGLALSQGAKALLLKTDADFVLVVLPGDRHIDFGKLKQALLAKKVRFAGEKEVKEIMHCGLGACYPIGSFLNLRTLADPSLIEHETIAFNPGVNDKSIILKSKDYVKVASPEIARISK</sequence>